<proteinExistence type="predicted"/>
<evidence type="ECO:0000256" key="1">
    <source>
        <dbReference type="SAM" id="SignalP"/>
    </source>
</evidence>
<evidence type="ECO:0000313" key="3">
    <source>
        <dbReference type="Proteomes" id="UP000822688"/>
    </source>
</evidence>
<evidence type="ECO:0000313" key="2">
    <source>
        <dbReference type="EMBL" id="KAG0571283.1"/>
    </source>
</evidence>
<gene>
    <name evidence="2" type="ORF">KC19_6G225600</name>
</gene>
<dbReference type="EMBL" id="CM026427">
    <property type="protein sequence ID" value="KAG0571283.1"/>
    <property type="molecule type" value="Genomic_DNA"/>
</dbReference>
<reference evidence="2 3" key="1">
    <citation type="submission" date="2020-06" db="EMBL/GenBank/DDBJ databases">
        <title>WGS assembly of Ceratodon purpureus strain R40.</title>
        <authorList>
            <person name="Carey S.B."/>
            <person name="Jenkins J."/>
            <person name="Shu S."/>
            <person name="Lovell J.T."/>
            <person name="Sreedasyam A."/>
            <person name="Maumus F."/>
            <person name="Tiley G.P."/>
            <person name="Fernandez-Pozo N."/>
            <person name="Barry K."/>
            <person name="Chen C."/>
            <person name="Wang M."/>
            <person name="Lipzen A."/>
            <person name="Daum C."/>
            <person name="Saski C.A."/>
            <person name="Payton A.C."/>
            <person name="Mcbreen J.C."/>
            <person name="Conrad R.E."/>
            <person name="Kollar L.M."/>
            <person name="Olsson S."/>
            <person name="Huttunen S."/>
            <person name="Landis J.B."/>
            <person name="Wickett N.J."/>
            <person name="Johnson M.G."/>
            <person name="Rensing S.A."/>
            <person name="Grimwood J."/>
            <person name="Schmutz J."/>
            <person name="Mcdaniel S.F."/>
        </authorList>
    </citation>
    <scope>NUCLEOTIDE SEQUENCE [LARGE SCALE GENOMIC DNA]</scope>
    <source>
        <strain evidence="2 3">R40</strain>
    </source>
</reference>
<feature type="chain" id="PRO_5035922282" evidence="1">
    <location>
        <begin position="30"/>
        <end position="51"/>
    </location>
</feature>
<dbReference type="AlphaFoldDB" id="A0A8T0HKJ5"/>
<feature type="signal peptide" evidence="1">
    <location>
        <begin position="1"/>
        <end position="29"/>
    </location>
</feature>
<keyword evidence="1" id="KW-0732">Signal</keyword>
<sequence>MNNFCTICSLTPGPSVLLVLLAMLNLSRSPTHLNCDLNSFTERIETQVLDA</sequence>
<keyword evidence="3" id="KW-1185">Reference proteome</keyword>
<dbReference type="Proteomes" id="UP000822688">
    <property type="component" value="Chromosome 6"/>
</dbReference>
<name>A0A8T0HKJ5_CERPU</name>
<organism evidence="2 3">
    <name type="scientific">Ceratodon purpureus</name>
    <name type="common">Fire moss</name>
    <name type="synonym">Dicranum purpureum</name>
    <dbReference type="NCBI Taxonomy" id="3225"/>
    <lineage>
        <taxon>Eukaryota</taxon>
        <taxon>Viridiplantae</taxon>
        <taxon>Streptophyta</taxon>
        <taxon>Embryophyta</taxon>
        <taxon>Bryophyta</taxon>
        <taxon>Bryophytina</taxon>
        <taxon>Bryopsida</taxon>
        <taxon>Dicranidae</taxon>
        <taxon>Pseudoditrichales</taxon>
        <taxon>Ditrichaceae</taxon>
        <taxon>Ceratodon</taxon>
    </lineage>
</organism>
<comment type="caution">
    <text evidence="2">The sequence shown here is derived from an EMBL/GenBank/DDBJ whole genome shotgun (WGS) entry which is preliminary data.</text>
</comment>
<protein>
    <submittedName>
        <fullName evidence="2">Uncharacterized protein</fullName>
    </submittedName>
</protein>
<accession>A0A8T0HKJ5</accession>